<dbReference type="GO" id="GO:0005886">
    <property type="term" value="C:plasma membrane"/>
    <property type="evidence" value="ECO:0007669"/>
    <property type="project" value="UniProtKB-SubCell"/>
</dbReference>
<comment type="similarity">
    <text evidence="8">Belongs to the FtsQ/DivIB family. DivIB subfamily.</text>
</comment>
<dbReference type="OrthoDB" id="1819027at2"/>
<dbReference type="InterPro" id="IPR026580">
    <property type="entry name" value="DivIB"/>
</dbReference>
<reference evidence="11 12" key="1">
    <citation type="submission" date="2016-10" db="EMBL/GenBank/DDBJ databases">
        <authorList>
            <person name="de Groot N.N."/>
        </authorList>
    </citation>
    <scope>NUCLEOTIDE SEQUENCE [LARGE SCALE GENOMIC DNA]</scope>
    <source>
        <strain evidence="11 12">Sb05</strain>
    </source>
</reference>
<proteinExistence type="inferred from homology"/>
<keyword evidence="3 8" id="KW-0132">Cell division</keyword>
<dbReference type="GO" id="GO:0043093">
    <property type="term" value="P:FtsZ-dependent cytokinesis"/>
    <property type="evidence" value="ECO:0007669"/>
    <property type="project" value="UniProtKB-UniRule"/>
</dbReference>
<dbReference type="HAMAP" id="MF_00912">
    <property type="entry name" value="DivIB"/>
    <property type="match status" value="1"/>
</dbReference>
<comment type="subcellular location">
    <subcellularLocation>
        <location evidence="8">Cell membrane</location>
        <topology evidence="8">Single-pass type II membrane protein</topology>
    </subcellularLocation>
    <subcellularLocation>
        <location evidence="1">Membrane</location>
    </subcellularLocation>
    <text evidence="8">Localizes to the division septum.</text>
</comment>
<keyword evidence="6 8" id="KW-0472">Membrane</keyword>
<feature type="compositionally biased region" description="Basic and acidic residues" evidence="9">
    <location>
        <begin position="48"/>
        <end position="99"/>
    </location>
</feature>
<evidence type="ECO:0000256" key="9">
    <source>
        <dbReference type="SAM" id="MobiDB-lite"/>
    </source>
</evidence>
<organism evidence="11 12">
    <name type="scientific">Streptococcus equinus</name>
    <name type="common">Streptococcus bovis</name>
    <dbReference type="NCBI Taxonomy" id="1335"/>
    <lineage>
        <taxon>Bacteria</taxon>
        <taxon>Bacillati</taxon>
        <taxon>Bacillota</taxon>
        <taxon>Bacilli</taxon>
        <taxon>Lactobacillales</taxon>
        <taxon>Streptococcaceae</taxon>
        <taxon>Streptococcus</taxon>
    </lineage>
</organism>
<feature type="transmembrane region" description="Helical" evidence="8">
    <location>
        <begin position="112"/>
        <end position="134"/>
    </location>
</feature>
<evidence type="ECO:0000256" key="5">
    <source>
        <dbReference type="ARBA" id="ARBA00022989"/>
    </source>
</evidence>
<keyword evidence="7 8" id="KW-0131">Cell cycle</keyword>
<protein>
    <recommendedName>
        <fullName evidence="8">Cell division protein DivIB</fullName>
    </recommendedName>
</protein>
<dbReference type="InterPro" id="IPR013685">
    <property type="entry name" value="POTRA_FtsQ_type"/>
</dbReference>
<dbReference type="InterPro" id="IPR050487">
    <property type="entry name" value="FtsQ_DivIB"/>
</dbReference>
<feature type="compositionally biased region" description="Basic and acidic residues" evidence="9">
    <location>
        <begin position="8"/>
        <end position="41"/>
    </location>
</feature>
<sequence>MTKKKEPKKSQKDKSEKKSALTEWQKRNIEFLKKKEAEKAEKKKRQEKLRLERKPKATDTDTKAEKVEEKALTAEEKKKAKEAKKEEARKAKEAKKLQKLEAKKEKTPLQKAIHHALPVIITATVILLISIFLVTPFSKKKIITVTGTSTVSQEEVIRDSGIKPSNYLFSLIFHHSTYEKNIISKNKMVKSAKFTYRFPNKLNIDVKEYSIIAYAQTDDGYQPILENGTRIGLVGASELPDSFLTINLSSEKDIQKLVNAFSKLDKDLVNQIQIVSSADSATTSDLLKLEMHDGNVVRVPLSEVAKKLPYYLKIKDSLPENSIVDMEVGIYATSESIEASVAADKEKAKNENKEESESDSKSDEENSQTESSEEATATESSEAESAENQAPEATNEEHPNETAVVEQVAQQ</sequence>
<accession>A0A1H0XNN1</accession>
<dbReference type="GO" id="GO:0032153">
    <property type="term" value="C:cell division site"/>
    <property type="evidence" value="ECO:0007669"/>
    <property type="project" value="UniProtKB-UniRule"/>
</dbReference>
<evidence type="ECO:0000256" key="2">
    <source>
        <dbReference type="ARBA" id="ARBA00022475"/>
    </source>
</evidence>
<evidence type="ECO:0000256" key="4">
    <source>
        <dbReference type="ARBA" id="ARBA00022692"/>
    </source>
</evidence>
<keyword evidence="2 8" id="KW-1003">Cell membrane</keyword>
<dbReference type="Pfam" id="PF03799">
    <property type="entry name" value="FtsQ_DivIB_C"/>
    <property type="match status" value="1"/>
</dbReference>
<dbReference type="Proteomes" id="UP000182870">
    <property type="component" value="Unassembled WGS sequence"/>
</dbReference>
<feature type="region of interest" description="Disordered" evidence="9">
    <location>
        <begin position="1"/>
        <end position="99"/>
    </location>
</feature>
<dbReference type="InterPro" id="IPR034746">
    <property type="entry name" value="POTRA"/>
</dbReference>
<feature type="region of interest" description="Disordered" evidence="9">
    <location>
        <begin position="341"/>
        <end position="411"/>
    </location>
</feature>
<feature type="compositionally biased region" description="Basic and acidic residues" evidence="9">
    <location>
        <begin position="343"/>
        <end position="364"/>
    </location>
</feature>
<evidence type="ECO:0000256" key="3">
    <source>
        <dbReference type="ARBA" id="ARBA00022618"/>
    </source>
</evidence>
<gene>
    <name evidence="8" type="primary">divIB</name>
    <name evidence="11" type="ORF">SAMN05216392_0053</name>
</gene>
<dbReference type="RefSeq" id="WP_074559469.1">
    <property type="nucleotide sequence ID" value="NZ_FNKE01000001.1"/>
</dbReference>
<evidence type="ECO:0000313" key="11">
    <source>
        <dbReference type="EMBL" id="SDQ04527.1"/>
    </source>
</evidence>
<evidence type="ECO:0000259" key="10">
    <source>
        <dbReference type="PROSITE" id="PS51779"/>
    </source>
</evidence>
<dbReference type="PROSITE" id="PS51779">
    <property type="entry name" value="POTRA"/>
    <property type="match status" value="1"/>
</dbReference>
<dbReference type="Pfam" id="PF08478">
    <property type="entry name" value="POTRA_1"/>
    <property type="match status" value="1"/>
</dbReference>
<evidence type="ECO:0000256" key="1">
    <source>
        <dbReference type="ARBA" id="ARBA00004370"/>
    </source>
</evidence>
<dbReference type="InterPro" id="IPR005548">
    <property type="entry name" value="Cell_div_FtsQ/DivIB_C"/>
</dbReference>
<dbReference type="AlphaFoldDB" id="A0A1H0XNN1"/>
<dbReference type="PANTHER" id="PTHR37820">
    <property type="entry name" value="CELL DIVISION PROTEIN DIVIB"/>
    <property type="match status" value="1"/>
</dbReference>
<dbReference type="EMBL" id="FNKE01000001">
    <property type="protein sequence ID" value="SDQ04527.1"/>
    <property type="molecule type" value="Genomic_DNA"/>
</dbReference>
<feature type="domain" description="POTRA" evidence="10">
    <location>
        <begin position="138"/>
        <end position="209"/>
    </location>
</feature>
<evidence type="ECO:0000256" key="7">
    <source>
        <dbReference type="ARBA" id="ARBA00023306"/>
    </source>
</evidence>
<dbReference type="Gene3D" id="3.40.50.10960">
    <property type="match status" value="1"/>
</dbReference>
<comment type="function">
    <text evidence="8">Cell division protein that may be involved in stabilizing or promoting the assembly of the division complex.</text>
</comment>
<keyword evidence="5 8" id="KW-1133">Transmembrane helix</keyword>
<evidence type="ECO:0000256" key="8">
    <source>
        <dbReference type="HAMAP-Rule" id="MF_00912"/>
    </source>
</evidence>
<name>A0A1H0XNN1_STREI</name>
<evidence type="ECO:0000256" key="6">
    <source>
        <dbReference type="ARBA" id="ARBA00023136"/>
    </source>
</evidence>
<evidence type="ECO:0000313" key="12">
    <source>
        <dbReference type="Proteomes" id="UP000182870"/>
    </source>
</evidence>
<dbReference type="PANTHER" id="PTHR37820:SF1">
    <property type="entry name" value="CELL DIVISION PROTEIN FTSQ"/>
    <property type="match status" value="1"/>
</dbReference>
<keyword evidence="4 8" id="KW-0812">Transmembrane</keyword>